<feature type="region of interest" description="Disordered" evidence="1">
    <location>
        <begin position="334"/>
        <end position="520"/>
    </location>
</feature>
<accession>A0A6C0I663</accession>
<feature type="region of interest" description="Disordered" evidence="1">
    <location>
        <begin position="86"/>
        <end position="134"/>
    </location>
</feature>
<feature type="compositionally biased region" description="Gly residues" evidence="1">
    <location>
        <begin position="86"/>
        <end position="97"/>
    </location>
</feature>
<dbReference type="InterPro" id="IPR043910">
    <property type="entry name" value="DUF5767"/>
</dbReference>
<organism evidence="2">
    <name type="scientific">viral metagenome</name>
    <dbReference type="NCBI Taxonomy" id="1070528"/>
    <lineage>
        <taxon>unclassified sequences</taxon>
        <taxon>metagenomes</taxon>
        <taxon>organismal metagenomes</taxon>
    </lineage>
</organism>
<evidence type="ECO:0000313" key="2">
    <source>
        <dbReference type="EMBL" id="QHT87895.1"/>
    </source>
</evidence>
<feature type="compositionally biased region" description="Pro residues" evidence="1">
    <location>
        <begin position="375"/>
        <end position="388"/>
    </location>
</feature>
<dbReference type="Pfam" id="PF19071">
    <property type="entry name" value="DUF5767"/>
    <property type="match status" value="1"/>
</dbReference>
<feature type="compositionally biased region" description="Low complexity" evidence="1">
    <location>
        <begin position="463"/>
        <end position="478"/>
    </location>
</feature>
<sequence>MEEVIDISNLPSVKIGGGNKSTNFGGGLEFLMNDKMKSGSNKGGGDIDIGDLNALEAELNELSDVTVPSSSSSKSVFFSGIGAGGSGSNGSGSGSGSNGVSFRDDPIELGISNNGNSNNGSNNGFNLGSSTASAADDKPTWDGFGKFNNVPLNPDTPVDQPQMTKEELLREKFKYLRKLEDLEQKGITLTKKYSMESSLAEMKGEYETHLEERERRNSVKFQGKMLMSVITGIEYLNNKFDPFDLKLDGWSEQVNENIDDYDDIFSELHDKYKSKAKMAPELKLLFQLGGSAIMLHMTNTMFKSAMPGMDDIMRQNPELMQQFTAAAVNSMSQNRPGFGNFMGDLMGPGPQGQGQAQGQGPVPPTQSVPSRQAPPYIPNQRPPPPPVPTSVRDPNSDAGTPFRSGNNTAQPPSNRPDLTAARNMGSSSSSSDPITVSKRPDMRGPTDISNILSGLKTKTIPLQQAQQQQSQQPQSQQPNEDKTSTISISDLKELQNDNLPHKSKRRQRSDKNTVSLALDI</sequence>
<feature type="compositionally biased region" description="Low complexity" evidence="1">
    <location>
        <begin position="110"/>
        <end position="130"/>
    </location>
</feature>
<dbReference type="EMBL" id="MN740103">
    <property type="protein sequence ID" value="QHT87895.1"/>
    <property type="molecule type" value="Genomic_DNA"/>
</dbReference>
<evidence type="ECO:0000256" key="1">
    <source>
        <dbReference type="SAM" id="MobiDB-lite"/>
    </source>
</evidence>
<name>A0A6C0I663_9ZZZZ</name>
<proteinExistence type="predicted"/>
<protein>
    <submittedName>
        <fullName evidence="2">Uncharacterized protein</fullName>
    </submittedName>
</protein>
<dbReference type="AlphaFoldDB" id="A0A6C0I663"/>
<feature type="compositionally biased region" description="Polar residues" evidence="1">
    <location>
        <begin position="403"/>
        <end position="412"/>
    </location>
</feature>
<reference evidence="2" key="1">
    <citation type="journal article" date="2020" name="Nature">
        <title>Giant virus diversity and host interactions through global metagenomics.</title>
        <authorList>
            <person name="Schulz F."/>
            <person name="Roux S."/>
            <person name="Paez-Espino D."/>
            <person name="Jungbluth S."/>
            <person name="Walsh D.A."/>
            <person name="Denef V.J."/>
            <person name="McMahon K.D."/>
            <person name="Konstantinidis K.T."/>
            <person name="Eloe-Fadrosh E.A."/>
            <person name="Kyrpides N.C."/>
            <person name="Woyke T."/>
        </authorList>
    </citation>
    <scope>NUCLEOTIDE SEQUENCE</scope>
    <source>
        <strain evidence="2">GVMAG-M-3300023184-191</strain>
    </source>
</reference>